<accession>A0A397S7N9</accession>
<dbReference type="Gene3D" id="3.40.50.300">
    <property type="entry name" value="P-loop containing nucleotide triphosphate hydrolases"/>
    <property type="match status" value="1"/>
</dbReference>
<dbReference type="Pfam" id="PF04665">
    <property type="entry name" value="Pox_A32"/>
    <property type="match status" value="1"/>
</dbReference>
<dbReference type="OrthoDB" id="2310202at2759"/>
<evidence type="ECO:0000313" key="2">
    <source>
        <dbReference type="Proteomes" id="UP000265703"/>
    </source>
</evidence>
<name>A0A397S7N9_9GLOM</name>
<gene>
    <name evidence="1" type="ORF">C1645_862722</name>
</gene>
<protein>
    <recommendedName>
        <fullName evidence="3">P-loop containing nucleoside triphosphate hydrolase protein</fullName>
    </recommendedName>
</protein>
<reference evidence="1 2" key="1">
    <citation type="submission" date="2018-06" db="EMBL/GenBank/DDBJ databases">
        <title>Comparative genomics reveals the genomic features of Rhizophagus irregularis, R. cerebriforme, R. diaphanum and Gigaspora rosea, and their symbiotic lifestyle signature.</title>
        <authorList>
            <person name="Morin E."/>
            <person name="San Clemente H."/>
            <person name="Chen E.C.H."/>
            <person name="De La Providencia I."/>
            <person name="Hainaut M."/>
            <person name="Kuo A."/>
            <person name="Kohler A."/>
            <person name="Murat C."/>
            <person name="Tang N."/>
            <person name="Roy S."/>
            <person name="Loubradou J."/>
            <person name="Henrissat B."/>
            <person name="Grigoriev I.V."/>
            <person name="Corradi N."/>
            <person name="Roux C."/>
            <person name="Martin F.M."/>
        </authorList>
    </citation>
    <scope>NUCLEOTIDE SEQUENCE [LARGE SCALE GENOMIC DNA]</scope>
    <source>
        <strain evidence="1 2">DAOM 227022</strain>
    </source>
</reference>
<dbReference type="InterPro" id="IPR027417">
    <property type="entry name" value="P-loop_NTPase"/>
</dbReference>
<proteinExistence type="predicted"/>
<dbReference type="AlphaFoldDB" id="A0A397S7N9"/>
<comment type="caution">
    <text evidence="1">The sequence shown here is derived from an EMBL/GenBank/DDBJ whole genome shotgun (WGS) entry which is preliminary data.</text>
</comment>
<keyword evidence="2" id="KW-1185">Reference proteome</keyword>
<dbReference type="Proteomes" id="UP000265703">
    <property type="component" value="Unassembled WGS sequence"/>
</dbReference>
<evidence type="ECO:0008006" key="3">
    <source>
        <dbReference type="Google" id="ProtNLM"/>
    </source>
</evidence>
<evidence type="ECO:0000313" key="1">
    <source>
        <dbReference type="EMBL" id="RIA82363.1"/>
    </source>
</evidence>
<organism evidence="1 2">
    <name type="scientific">Glomus cerebriforme</name>
    <dbReference type="NCBI Taxonomy" id="658196"/>
    <lineage>
        <taxon>Eukaryota</taxon>
        <taxon>Fungi</taxon>
        <taxon>Fungi incertae sedis</taxon>
        <taxon>Mucoromycota</taxon>
        <taxon>Glomeromycotina</taxon>
        <taxon>Glomeromycetes</taxon>
        <taxon>Glomerales</taxon>
        <taxon>Glomeraceae</taxon>
        <taxon>Glomus</taxon>
    </lineage>
</organism>
<sequence length="213" mass="24599">MPFQLIVSGSSDSGKTTMIMNLLMGDKNAKDGGERYVLCNDIVLFDRYLDKPKWGIIKDFFDELAQEGKDISFKVYSYTEIPNAQDFDPSRATLVVFEDLMNMPKKIQECIADYFSSGRHSNISSIYVSQKYFLIPKTIRENATHTSIHRGAGSLPDLKRIISQYTEDSKYLVPVIDDLIRKREFIVFDHRRSRTDPLSIRVHWDTSLRSIQN</sequence>
<dbReference type="EMBL" id="QKYT01000673">
    <property type="protein sequence ID" value="RIA82363.1"/>
    <property type="molecule type" value="Genomic_DNA"/>
</dbReference>
<dbReference type="InterPro" id="IPR006758">
    <property type="entry name" value="A32L"/>
</dbReference>